<evidence type="ECO:0000313" key="3">
    <source>
        <dbReference type="Proteomes" id="UP000008144"/>
    </source>
</evidence>
<keyword evidence="1" id="KW-0812">Transmembrane</keyword>
<reference evidence="3" key="1">
    <citation type="journal article" date="2002" name="Science">
        <title>The draft genome of Ciona intestinalis: insights into chordate and vertebrate origins.</title>
        <authorList>
            <person name="Dehal P."/>
            <person name="Satou Y."/>
            <person name="Campbell R.K."/>
            <person name="Chapman J."/>
            <person name="Degnan B."/>
            <person name="De Tomaso A."/>
            <person name="Davidson B."/>
            <person name="Di Gregorio A."/>
            <person name="Gelpke M."/>
            <person name="Goodstein D.M."/>
            <person name="Harafuji N."/>
            <person name="Hastings K.E."/>
            <person name="Ho I."/>
            <person name="Hotta K."/>
            <person name="Huang W."/>
            <person name="Kawashima T."/>
            <person name="Lemaire P."/>
            <person name="Martinez D."/>
            <person name="Meinertzhagen I.A."/>
            <person name="Necula S."/>
            <person name="Nonaka M."/>
            <person name="Putnam N."/>
            <person name="Rash S."/>
            <person name="Saiga H."/>
            <person name="Satake M."/>
            <person name="Terry A."/>
            <person name="Yamada L."/>
            <person name="Wang H.G."/>
            <person name="Awazu S."/>
            <person name="Azumi K."/>
            <person name="Boore J."/>
            <person name="Branno M."/>
            <person name="Chin-Bow S."/>
            <person name="DeSantis R."/>
            <person name="Doyle S."/>
            <person name="Francino P."/>
            <person name="Keys D.N."/>
            <person name="Haga S."/>
            <person name="Hayashi H."/>
            <person name="Hino K."/>
            <person name="Imai K.S."/>
            <person name="Inaba K."/>
            <person name="Kano S."/>
            <person name="Kobayashi K."/>
            <person name="Kobayashi M."/>
            <person name="Lee B.I."/>
            <person name="Makabe K.W."/>
            <person name="Manohar C."/>
            <person name="Matassi G."/>
            <person name="Medina M."/>
            <person name="Mochizuki Y."/>
            <person name="Mount S."/>
            <person name="Morishita T."/>
            <person name="Miura S."/>
            <person name="Nakayama A."/>
            <person name="Nishizaka S."/>
            <person name="Nomoto H."/>
            <person name="Ohta F."/>
            <person name="Oishi K."/>
            <person name="Rigoutsos I."/>
            <person name="Sano M."/>
            <person name="Sasaki A."/>
            <person name="Sasakura Y."/>
            <person name="Shoguchi E."/>
            <person name="Shin-i T."/>
            <person name="Spagnuolo A."/>
            <person name="Stainier D."/>
            <person name="Suzuki M.M."/>
            <person name="Tassy O."/>
            <person name="Takatori N."/>
            <person name="Tokuoka M."/>
            <person name="Yagi K."/>
            <person name="Yoshizaki F."/>
            <person name="Wada S."/>
            <person name="Zhang C."/>
            <person name="Hyatt P.D."/>
            <person name="Larimer F."/>
            <person name="Detter C."/>
            <person name="Doggett N."/>
            <person name="Glavina T."/>
            <person name="Hawkins T."/>
            <person name="Richardson P."/>
            <person name="Lucas S."/>
            <person name="Kohara Y."/>
            <person name="Levine M."/>
            <person name="Satoh N."/>
            <person name="Rokhsar D.S."/>
        </authorList>
    </citation>
    <scope>NUCLEOTIDE SEQUENCE [LARGE SCALE GENOMIC DNA]</scope>
</reference>
<feature type="transmembrane region" description="Helical" evidence="1">
    <location>
        <begin position="12"/>
        <end position="32"/>
    </location>
</feature>
<dbReference type="InParanoid" id="H2XT88"/>
<protein>
    <submittedName>
        <fullName evidence="2">Uncharacterized protein</fullName>
    </submittedName>
</protein>
<accession>H2XT88</accession>
<keyword evidence="1" id="KW-0472">Membrane</keyword>
<reference evidence="2" key="3">
    <citation type="submission" date="2025-08" db="UniProtKB">
        <authorList>
            <consortium name="Ensembl"/>
        </authorList>
    </citation>
    <scope>IDENTIFICATION</scope>
</reference>
<reference evidence="2" key="2">
    <citation type="journal article" date="2008" name="Genome Biol.">
        <title>Improved genome assembly and evidence-based global gene model set for the chordate Ciona intestinalis: new insight into intron and operon populations.</title>
        <authorList>
            <person name="Satou Y."/>
            <person name="Mineta K."/>
            <person name="Ogasawara M."/>
            <person name="Sasakura Y."/>
            <person name="Shoguchi E."/>
            <person name="Ueno K."/>
            <person name="Yamada L."/>
            <person name="Matsumoto J."/>
            <person name="Wasserscheid J."/>
            <person name="Dewar K."/>
            <person name="Wiley G.B."/>
            <person name="Macmil S.L."/>
            <person name="Roe B.A."/>
            <person name="Zeller R.W."/>
            <person name="Hastings K.E."/>
            <person name="Lemaire P."/>
            <person name="Lindquist E."/>
            <person name="Endo T."/>
            <person name="Hotta K."/>
            <person name="Inaba K."/>
        </authorList>
    </citation>
    <scope>NUCLEOTIDE SEQUENCE [LARGE SCALE GENOMIC DNA]</scope>
    <source>
        <strain evidence="2">wild type</strain>
    </source>
</reference>
<dbReference type="EMBL" id="EAAA01002133">
    <property type="status" value="NOT_ANNOTATED_CDS"/>
    <property type="molecule type" value="Genomic_DNA"/>
</dbReference>
<name>H2XT88_CIOIN</name>
<dbReference type="Ensembl" id="ENSCINT00000035987.1">
    <property type="protein sequence ID" value="ENSCINP00000032872.1"/>
    <property type="gene ID" value="ENSCING00000021448.1"/>
</dbReference>
<proteinExistence type="predicted"/>
<dbReference type="AlphaFoldDB" id="H2XT88"/>
<sequence length="38" mass="4228">MSSAPHSDATIGCVLVISTLLLLNFWFALLFIQSLNQY</sequence>
<dbReference type="HOGENOM" id="CLU_3335285_0_0_1"/>
<dbReference type="Proteomes" id="UP000008144">
    <property type="component" value="Chromosome 5"/>
</dbReference>
<keyword evidence="3" id="KW-1185">Reference proteome</keyword>
<evidence type="ECO:0000256" key="1">
    <source>
        <dbReference type="SAM" id="Phobius"/>
    </source>
</evidence>
<keyword evidence="1" id="KW-1133">Transmembrane helix</keyword>
<evidence type="ECO:0000313" key="2">
    <source>
        <dbReference type="Ensembl" id="ENSCINP00000032872.1"/>
    </source>
</evidence>
<organism evidence="2 3">
    <name type="scientific">Ciona intestinalis</name>
    <name type="common">Transparent sea squirt</name>
    <name type="synonym">Ascidia intestinalis</name>
    <dbReference type="NCBI Taxonomy" id="7719"/>
    <lineage>
        <taxon>Eukaryota</taxon>
        <taxon>Metazoa</taxon>
        <taxon>Chordata</taxon>
        <taxon>Tunicata</taxon>
        <taxon>Ascidiacea</taxon>
        <taxon>Phlebobranchia</taxon>
        <taxon>Cionidae</taxon>
        <taxon>Ciona</taxon>
    </lineage>
</organism>
<reference evidence="2" key="4">
    <citation type="submission" date="2025-09" db="UniProtKB">
        <authorList>
            <consortium name="Ensembl"/>
        </authorList>
    </citation>
    <scope>IDENTIFICATION</scope>
</reference>